<name>A0A1N7F134_9NOCA</name>
<feature type="transmembrane region" description="Helical" evidence="1">
    <location>
        <begin position="236"/>
        <end position="254"/>
    </location>
</feature>
<keyword evidence="3" id="KW-1185">Reference proteome</keyword>
<feature type="transmembrane region" description="Helical" evidence="1">
    <location>
        <begin position="25"/>
        <end position="45"/>
    </location>
</feature>
<dbReference type="EMBL" id="FTNT01000004">
    <property type="protein sequence ID" value="SIR94050.1"/>
    <property type="molecule type" value="Genomic_DNA"/>
</dbReference>
<evidence type="ECO:0000256" key="1">
    <source>
        <dbReference type="SAM" id="Phobius"/>
    </source>
</evidence>
<reference evidence="2 3" key="1">
    <citation type="submission" date="2017-01" db="EMBL/GenBank/DDBJ databases">
        <authorList>
            <person name="Mah S.A."/>
            <person name="Swanson W.J."/>
            <person name="Moy G.W."/>
            <person name="Vacquier V.D."/>
        </authorList>
    </citation>
    <scope>NUCLEOTIDE SEQUENCE [LARGE SCALE GENOMIC DNA]</scope>
    <source>
        <strain evidence="2 3">CPCC 203464</strain>
    </source>
</reference>
<feature type="transmembrane region" description="Helical" evidence="1">
    <location>
        <begin position="154"/>
        <end position="174"/>
    </location>
</feature>
<feature type="transmembrane region" description="Helical" evidence="1">
    <location>
        <begin position="109"/>
        <end position="134"/>
    </location>
</feature>
<organism evidence="2 3">
    <name type="scientific">Williamsia sterculiae</name>
    <dbReference type="NCBI Taxonomy" id="1344003"/>
    <lineage>
        <taxon>Bacteria</taxon>
        <taxon>Bacillati</taxon>
        <taxon>Actinomycetota</taxon>
        <taxon>Actinomycetes</taxon>
        <taxon>Mycobacteriales</taxon>
        <taxon>Nocardiaceae</taxon>
        <taxon>Williamsia</taxon>
    </lineage>
</organism>
<keyword evidence="1" id="KW-1133">Transmembrane helix</keyword>
<feature type="transmembrane region" description="Helical" evidence="1">
    <location>
        <begin position="181"/>
        <end position="198"/>
    </location>
</feature>
<protein>
    <submittedName>
        <fullName evidence="2">ABC-2 type transport system permease protein</fullName>
    </submittedName>
</protein>
<dbReference type="Pfam" id="PF12730">
    <property type="entry name" value="ABC2_membrane_4"/>
    <property type="match status" value="1"/>
</dbReference>
<evidence type="ECO:0000313" key="3">
    <source>
        <dbReference type="Proteomes" id="UP000186218"/>
    </source>
</evidence>
<feature type="transmembrane region" description="Helical" evidence="1">
    <location>
        <begin position="57"/>
        <end position="82"/>
    </location>
</feature>
<sequence length="259" mass="26892">MSNAVLSTRAIDAERIKLTTTRSPYWCVGIVAVLGIGVAVLFGLATHAGEGGGSDDLSVSAFSIGVTQLGVVVLMIMGVLSVTSEIRFGTLRTSFLAVPRRTSVLLSKAVVYGGLSLVVAFVVNLVGIVLGTVLSGESGDRFDLAGSDAIRAYWGVPVYVFFCVLVSIGVGALIRQSAGAIVVVLIWMLALETVLANIPKVGPAVGPFLPFLNGQRIFESGSVGSVDFHWNAAGSGVYFAVVSVIVFVAGVVVTNRRDA</sequence>
<dbReference type="Proteomes" id="UP000186218">
    <property type="component" value="Unassembled WGS sequence"/>
</dbReference>
<proteinExistence type="predicted"/>
<keyword evidence="1" id="KW-0472">Membrane</keyword>
<dbReference type="STRING" id="1344003.SAMN05445060_1710"/>
<accession>A0A1N7F134</accession>
<dbReference type="OrthoDB" id="4336046at2"/>
<dbReference type="RefSeq" id="WP_076478518.1">
    <property type="nucleotide sequence ID" value="NZ_FTNT01000004.1"/>
</dbReference>
<evidence type="ECO:0000313" key="2">
    <source>
        <dbReference type="EMBL" id="SIR94050.1"/>
    </source>
</evidence>
<gene>
    <name evidence="2" type="ORF">SAMN05445060_1710</name>
</gene>
<keyword evidence="1" id="KW-0812">Transmembrane</keyword>
<dbReference type="AlphaFoldDB" id="A0A1N7F134"/>